<protein>
    <submittedName>
        <fullName evidence="2">Uncharacterized protein</fullName>
    </submittedName>
</protein>
<accession>A0A7C8M581</accession>
<gene>
    <name evidence="2" type="ORF">BDV95DRAFT_669933</name>
</gene>
<dbReference type="Proteomes" id="UP000481861">
    <property type="component" value="Unassembled WGS sequence"/>
</dbReference>
<feature type="compositionally biased region" description="Basic and acidic residues" evidence="1">
    <location>
        <begin position="78"/>
        <end position="98"/>
    </location>
</feature>
<comment type="caution">
    <text evidence="2">The sequence shown here is derived from an EMBL/GenBank/DDBJ whole genome shotgun (WGS) entry which is preliminary data.</text>
</comment>
<evidence type="ECO:0000256" key="1">
    <source>
        <dbReference type="SAM" id="MobiDB-lite"/>
    </source>
</evidence>
<dbReference type="AlphaFoldDB" id="A0A7C8M581"/>
<feature type="region of interest" description="Disordered" evidence="1">
    <location>
        <begin position="65"/>
        <end position="98"/>
    </location>
</feature>
<sequence>MFDAPDPSCLHLHTRPSIPNPLDSTLHSYQQAVSSRTLCGAREMIRSQPDSEYVLRRAVGRHAEQSGIASEYVRQRHHGNERPHRGPACGRERDRGERGIRYTEGEAGDGAVGGEMRLHAHGVERFCGSGLGWVGVEPGLDCMDWTGVFWEGFVAGITPRWVL</sequence>
<dbReference type="EMBL" id="JAADJZ010000017">
    <property type="protein sequence ID" value="KAF2868976.1"/>
    <property type="molecule type" value="Genomic_DNA"/>
</dbReference>
<evidence type="ECO:0000313" key="2">
    <source>
        <dbReference type="EMBL" id="KAF2868976.1"/>
    </source>
</evidence>
<reference evidence="2 3" key="1">
    <citation type="submission" date="2020-01" db="EMBL/GenBank/DDBJ databases">
        <authorList>
            <consortium name="DOE Joint Genome Institute"/>
            <person name="Haridas S."/>
            <person name="Albert R."/>
            <person name="Binder M."/>
            <person name="Bloem J."/>
            <person name="Labutti K."/>
            <person name="Salamov A."/>
            <person name="Andreopoulos B."/>
            <person name="Baker S.E."/>
            <person name="Barry K."/>
            <person name="Bills G."/>
            <person name="Bluhm B.H."/>
            <person name="Cannon C."/>
            <person name="Castanera R."/>
            <person name="Culley D.E."/>
            <person name="Daum C."/>
            <person name="Ezra D."/>
            <person name="Gonzalez J.B."/>
            <person name="Henrissat B."/>
            <person name="Kuo A."/>
            <person name="Liang C."/>
            <person name="Lipzen A."/>
            <person name="Lutzoni F."/>
            <person name="Magnuson J."/>
            <person name="Mondo S."/>
            <person name="Nolan M."/>
            <person name="Ohm R."/>
            <person name="Pangilinan J."/>
            <person name="Park H.-J.H."/>
            <person name="Ramirez L."/>
            <person name="Alfaro M."/>
            <person name="Sun H."/>
            <person name="Tritt A."/>
            <person name="Yoshinaga Y."/>
            <person name="Zwiers L.-H.L."/>
            <person name="Turgeon B.G."/>
            <person name="Goodwin S.B."/>
            <person name="Spatafora J.W."/>
            <person name="Crous P.W."/>
            <person name="Grigoriev I.V."/>
        </authorList>
    </citation>
    <scope>NUCLEOTIDE SEQUENCE [LARGE SCALE GENOMIC DNA]</scope>
    <source>
        <strain evidence="2 3">CBS 611.86</strain>
    </source>
</reference>
<evidence type="ECO:0000313" key="3">
    <source>
        <dbReference type="Proteomes" id="UP000481861"/>
    </source>
</evidence>
<name>A0A7C8M581_9PLEO</name>
<organism evidence="2 3">
    <name type="scientific">Massariosphaeria phaeospora</name>
    <dbReference type="NCBI Taxonomy" id="100035"/>
    <lineage>
        <taxon>Eukaryota</taxon>
        <taxon>Fungi</taxon>
        <taxon>Dikarya</taxon>
        <taxon>Ascomycota</taxon>
        <taxon>Pezizomycotina</taxon>
        <taxon>Dothideomycetes</taxon>
        <taxon>Pleosporomycetidae</taxon>
        <taxon>Pleosporales</taxon>
        <taxon>Pleosporales incertae sedis</taxon>
        <taxon>Massariosphaeria</taxon>
    </lineage>
</organism>
<keyword evidence="3" id="KW-1185">Reference proteome</keyword>
<proteinExistence type="predicted"/>